<evidence type="ECO:0000313" key="1">
    <source>
        <dbReference type="EMBL" id="RRN52495.1"/>
    </source>
</evidence>
<dbReference type="InterPro" id="IPR027417">
    <property type="entry name" value="P-loop_NTPase"/>
</dbReference>
<dbReference type="EMBL" id="RRZO01000003">
    <property type="protein sequence ID" value="RRN52495.1"/>
    <property type="molecule type" value="Genomic_DNA"/>
</dbReference>
<dbReference type="AlphaFoldDB" id="A0A3R8N2Z4"/>
<gene>
    <name evidence="1" type="ORF">EI220_01325</name>
</gene>
<dbReference type="NCBIfam" id="NF045971">
    <property type="entry name" value="conju_CD1110"/>
    <property type="match status" value="1"/>
</dbReference>
<dbReference type="Proteomes" id="UP000278566">
    <property type="component" value="Unassembled WGS sequence"/>
</dbReference>
<reference evidence="1 2" key="1">
    <citation type="submission" date="2018-11" db="EMBL/GenBank/DDBJ databases">
        <title>Changes in penicillin susceptibility of Streptococcus suis isolates by amino acid alterations in the penicillin-binding protein.</title>
        <authorList>
            <person name="Niemann L."/>
            <person name="Eichhorn I."/>
        </authorList>
    </citation>
    <scope>NUCLEOTIDE SEQUENCE [LARGE SCALE GENOMIC DNA]</scope>
    <source>
        <strain evidence="1 2">IMT40738</strain>
    </source>
</reference>
<accession>A0A3R8N2Z4</accession>
<dbReference type="RefSeq" id="WP_024409568.1">
    <property type="nucleotide sequence ID" value="NZ_RRZO01000003.1"/>
</dbReference>
<protein>
    <recommendedName>
        <fullName evidence="3">Type IV secretory pathway, VirB4 components</fullName>
    </recommendedName>
</protein>
<dbReference type="SUPFAM" id="SSF52540">
    <property type="entry name" value="P-loop containing nucleoside triphosphate hydrolases"/>
    <property type="match status" value="1"/>
</dbReference>
<dbReference type="Gene3D" id="3.40.50.300">
    <property type="entry name" value="P-loop containing nucleotide triphosphate hydrolases"/>
    <property type="match status" value="1"/>
</dbReference>
<sequence>MLEPYEGKLSRTVLREEGGSNTTNLLDYKDIGQEFGAQIIDIYIGSKSHLNLLDLPDADKLEDLDDEDSDPIGEKSNLLMGLFESMFDEVTDTEFGIIDRVTRLTYERYQKPTFVDWHDVLLEQPEDFAQDLAIKSEPYAKGSQNIFAHQSNVNLDSQFIIFNIKRLKGKLKPFALLVIQDYIWNMVVENQGKMTTRLYVDEIQLLFKDPAQRVFFTELYSRVRKYGAIPTGITQNIETVLSTEEGRKLLSNSEFMILLRQKETDMAELRKLIKLSPTLERYVLKPKTKGSGLVVAGDVVVPFSNTIPENTQIFRVTNTDA</sequence>
<dbReference type="Gene3D" id="1.10.8.730">
    <property type="match status" value="1"/>
</dbReference>
<evidence type="ECO:0000313" key="2">
    <source>
        <dbReference type="Proteomes" id="UP000278566"/>
    </source>
</evidence>
<organism evidence="1 2">
    <name type="scientific">Streptococcus suis</name>
    <dbReference type="NCBI Taxonomy" id="1307"/>
    <lineage>
        <taxon>Bacteria</taxon>
        <taxon>Bacillati</taxon>
        <taxon>Bacillota</taxon>
        <taxon>Bacilli</taxon>
        <taxon>Lactobacillales</taxon>
        <taxon>Streptococcaceae</taxon>
        <taxon>Streptococcus</taxon>
    </lineage>
</organism>
<proteinExistence type="predicted"/>
<name>A0A3R8N2Z4_STRSU</name>
<comment type="caution">
    <text evidence="1">The sequence shown here is derived from an EMBL/GenBank/DDBJ whole genome shotgun (WGS) entry which is preliminary data.</text>
</comment>
<evidence type="ECO:0008006" key="3">
    <source>
        <dbReference type="Google" id="ProtNLM"/>
    </source>
</evidence>